<organism evidence="16 17">
    <name type="scientific">Ceratopteris richardii</name>
    <name type="common">Triangle waterfern</name>
    <dbReference type="NCBI Taxonomy" id="49495"/>
    <lineage>
        <taxon>Eukaryota</taxon>
        <taxon>Viridiplantae</taxon>
        <taxon>Streptophyta</taxon>
        <taxon>Embryophyta</taxon>
        <taxon>Tracheophyta</taxon>
        <taxon>Polypodiopsida</taxon>
        <taxon>Polypodiidae</taxon>
        <taxon>Polypodiales</taxon>
        <taxon>Pteridineae</taxon>
        <taxon>Pteridaceae</taxon>
        <taxon>Parkerioideae</taxon>
        <taxon>Ceratopteris</taxon>
    </lineage>
</organism>
<evidence type="ECO:0008006" key="18">
    <source>
        <dbReference type="Google" id="ProtNLM"/>
    </source>
</evidence>
<keyword evidence="17" id="KW-1185">Reference proteome</keyword>
<dbReference type="GO" id="GO:0016020">
    <property type="term" value="C:membrane"/>
    <property type="evidence" value="ECO:0007669"/>
    <property type="project" value="UniProtKB-SubCell"/>
</dbReference>
<feature type="domain" description="Cation/H(+) antiporter central" evidence="14">
    <location>
        <begin position="481"/>
        <end position="618"/>
    </location>
</feature>
<keyword evidence="5 12" id="KW-0812">Transmembrane</keyword>
<evidence type="ECO:0000259" key="15">
    <source>
        <dbReference type="Pfam" id="PF23259"/>
    </source>
</evidence>
<evidence type="ECO:0000256" key="8">
    <source>
        <dbReference type="ARBA" id="ARBA00023065"/>
    </source>
</evidence>
<feature type="transmembrane region" description="Helical" evidence="12">
    <location>
        <begin position="123"/>
        <end position="146"/>
    </location>
</feature>
<evidence type="ECO:0000313" key="16">
    <source>
        <dbReference type="EMBL" id="KAH7284134.1"/>
    </source>
</evidence>
<comment type="caution">
    <text evidence="16">The sequence shown here is derived from an EMBL/GenBank/DDBJ whole genome shotgun (WGS) entry which is preliminary data.</text>
</comment>
<feature type="region of interest" description="Disordered" evidence="11">
    <location>
        <begin position="830"/>
        <end position="856"/>
    </location>
</feature>
<dbReference type="PANTHER" id="PTHR32468:SF0">
    <property type="entry name" value="K(+)_H(+) ANTIPORTER 1"/>
    <property type="match status" value="1"/>
</dbReference>
<dbReference type="InterPro" id="IPR006153">
    <property type="entry name" value="Cation/H_exchanger_TM"/>
</dbReference>
<feature type="transmembrane region" description="Helical" evidence="12">
    <location>
        <begin position="341"/>
        <end position="361"/>
    </location>
</feature>
<dbReference type="GO" id="GO:1902600">
    <property type="term" value="P:proton transmembrane transport"/>
    <property type="evidence" value="ECO:0007669"/>
    <property type="project" value="InterPro"/>
</dbReference>
<dbReference type="InterPro" id="IPR038770">
    <property type="entry name" value="Na+/solute_symporter_sf"/>
</dbReference>
<evidence type="ECO:0000256" key="11">
    <source>
        <dbReference type="SAM" id="MobiDB-lite"/>
    </source>
</evidence>
<feature type="transmembrane region" description="Helical" evidence="12">
    <location>
        <begin position="373"/>
        <end position="392"/>
    </location>
</feature>
<feature type="domain" description="Cation/H+ exchanger transmembrane" evidence="13">
    <location>
        <begin position="41"/>
        <end position="423"/>
    </location>
</feature>
<accession>A0A8T2QKJ4</accession>
<dbReference type="Pfam" id="PF00999">
    <property type="entry name" value="Na_H_Exchanger"/>
    <property type="match status" value="1"/>
</dbReference>
<evidence type="ECO:0000256" key="7">
    <source>
        <dbReference type="ARBA" id="ARBA00022989"/>
    </source>
</evidence>
<keyword evidence="4" id="KW-0633">Potassium transport</keyword>
<dbReference type="Proteomes" id="UP000825935">
    <property type="component" value="Chromosome 34"/>
</dbReference>
<feature type="transmembrane region" description="Helical" evidence="12">
    <location>
        <begin position="191"/>
        <end position="215"/>
    </location>
</feature>
<feature type="domain" description="Cation/H(+) antiporter C-terminal" evidence="15">
    <location>
        <begin position="627"/>
        <end position="659"/>
    </location>
</feature>
<evidence type="ECO:0000313" key="17">
    <source>
        <dbReference type="Proteomes" id="UP000825935"/>
    </source>
</evidence>
<evidence type="ECO:0000256" key="6">
    <source>
        <dbReference type="ARBA" id="ARBA00022958"/>
    </source>
</evidence>
<feature type="transmembrane region" description="Helical" evidence="12">
    <location>
        <begin position="89"/>
        <end position="111"/>
    </location>
</feature>
<keyword evidence="8" id="KW-0406">Ion transport</keyword>
<dbReference type="GO" id="GO:0006885">
    <property type="term" value="P:regulation of pH"/>
    <property type="evidence" value="ECO:0007669"/>
    <property type="project" value="UniProtKB-ARBA"/>
</dbReference>
<name>A0A8T2QKJ4_CERRI</name>
<evidence type="ECO:0000256" key="3">
    <source>
        <dbReference type="ARBA" id="ARBA00022449"/>
    </source>
</evidence>
<feature type="transmembrane region" description="Helical" evidence="12">
    <location>
        <begin position="58"/>
        <end position="77"/>
    </location>
</feature>
<evidence type="ECO:0000256" key="10">
    <source>
        <dbReference type="ARBA" id="ARBA00038341"/>
    </source>
</evidence>
<dbReference type="OrthoDB" id="2687058at2759"/>
<dbReference type="Pfam" id="PF23256">
    <property type="entry name" value="CHX17_2nd"/>
    <property type="match status" value="1"/>
</dbReference>
<evidence type="ECO:0000256" key="9">
    <source>
        <dbReference type="ARBA" id="ARBA00023136"/>
    </source>
</evidence>
<dbReference type="InterPro" id="IPR057290">
    <property type="entry name" value="CHX17_C"/>
</dbReference>
<dbReference type="AlphaFoldDB" id="A0A8T2QKJ4"/>
<keyword evidence="2" id="KW-0813">Transport</keyword>
<comment type="subcellular location">
    <subcellularLocation>
        <location evidence="1">Membrane</location>
        <topology evidence="1">Multi-pass membrane protein</topology>
    </subcellularLocation>
</comment>
<gene>
    <name evidence="16" type="ORF">KP509_34G040400</name>
</gene>
<keyword evidence="9 12" id="KW-0472">Membrane</keyword>
<sequence>MATNSTCPPAMKATSNGAWQGDNPLDFALPLFIVQICIVLFVTRALAVPLNHVRQPRVIAEIVGGILLGPSALGKIGSYEQRIFPKKSLTLLETVADLGLLFFLFLVGLELDLSSLRKTGKQALSIAAAGIAVPFVAGVGVSVVLHNTISGGAKFTPFLVFMGVAFSITAFPVLARILAERRLLTTDVGHIAMSAAAVNDVVAWVLLALAVALSASGKSPLVALYVLLSGIAFVILVFVVVKPLMAKIAGEAVENEPVSEMYVAVTLAAVLVSGLATDSIGIHAIFGAFVFGLVIPKHGPFAAVLTEKIEDLVTILFLPLYFAVSGLKTNIGAINSAQSGGLLVLVITVTCGGKVIGTFAAAYLTKMGWRKSITLGFLMNTKGLVELIVLNIGKDRKVLNDETFAIMVIMALFTTFITTPMVMWLYKPARNHVPYTRRTLQLSSTQKDSTESELRLLACIHGTSNVHAIINLVEAVRGLRRRPLHMYVLHLLELSERPSSIMRVQKLRREGRPFWGNELSVINNIVVTFEAFGQLSKVTVRPMTVISRFDNMHEDICMSAEEKRITVIILPFFKNFNPISGMWEGHSSGLHQVTQKVLRHAPCSVGILVDRGIGMKSSSSSSVDQNIAVLFFGGSDDREALAFGYRMVEHPGVRLWVFRFVSEELPETETVSITTPHQRLSSEGSGGIERFSLSSKRSANVGWFHFVADNVDWAVEGKLDEECLQPAKKNPNDKSSPQIIFEEKTTSDPLEAALAVGKMAELSLIIVGRGRKPARLFSILSGRQLEYPELGPVGGVLTAAPLTDVRCSMLVVQQYDSLLHESPLPPKAMEFPMPEVAGIPSPKTSSRNHHSEASPV</sequence>
<dbReference type="PANTHER" id="PTHR32468">
    <property type="entry name" value="CATION/H + ANTIPORTER"/>
    <property type="match status" value="1"/>
</dbReference>
<dbReference type="EMBL" id="CM035439">
    <property type="protein sequence ID" value="KAH7284134.1"/>
    <property type="molecule type" value="Genomic_DNA"/>
</dbReference>
<feature type="transmembrane region" description="Helical" evidence="12">
    <location>
        <begin position="404"/>
        <end position="426"/>
    </location>
</feature>
<feature type="transmembrane region" description="Helical" evidence="12">
    <location>
        <begin position="262"/>
        <end position="295"/>
    </location>
</feature>
<dbReference type="GO" id="GO:0015297">
    <property type="term" value="F:antiporter activity"/>
    <property type="evidence" value="ECO:0007669"/>
    <property type="project" value="UniProtKB-KW"/>
</dbReference>
<comment type="similarity">
    <text evidence="10">Belongs to the monovalent cation:proton antiporter 2 (CPA2) transporter (TC 2.A.37) family. CHX (TC 2.A.37.4) subfamily.</text>
</comment>
<protein>
    <recommendedName>
        <fullName evidence="18">Cation/H+ exchanger domain-containing protein</fullName>
    </recommendedName>
</protein>
<dbReference type="GO" id="GO:0012505">
    <property type="term" value="C:endomembrane system"/>
    <property type="evidence" value="ECO:0007669"/>
    <property type="project" value="TreeGrafter"/>
</dbReference>
<evidence type="ECO:0000259" key="14">
    <source>
        <dbReference type="Pfam" id="PF23256"/>
    </source>
</evidence>
<keyword evidence="6" id="KW-0630">Potassium</keyword>
<dbReference type="InterPro" id="IPR050794">
    <property type="entry name" value="CPA2_transporter"/>
</dbReference>
<dbReference type="Pfam" id="PF23259">
    <property type="entry name" value="CHX17_C"/>
    <property type="match status" value="1"/>
</dbReference>
<reference evidence="16" key="1">
    <citation type="submission" date="2021-08" db="EMBL/GenBank/DDBJ databases">
        <title>WGS assembly of Ceratopteris richardii.</title>
        <authorList>
            <person name="Marchant D.B."/>
            <person name="Chen G."/>
            <person name="Jenkins J."/>
            <person name="Shu S."/>
            <person name="Leebens-Mack J."/>
            <person name="Grimwood J."/>
            <person name="Schmutz J."/>
            <person name="Soltis P."/>
            <person name="Soltis D."/>
            <person name="Chen Z.-H."/>
        </authorList>
    </citation>
    <scope>NUCLEOTIDE SEQUENCE</scope>
    <source>
        <strain evidence="16">Whitten #5841</strain>
        <tissue evidence="16">Leaf</tissue>
    </source>
</reference>
<evidence type="ECO:0000256" key="2">
    <source>
        <dbReference type="ARBA" id="ARBA00022448"/>
    </source>
</evidence>
<dbReference type="GO" id="GO:0006813">
    <property type="term" value="P:potassium ion transport"/>
    <property type="evidence" value="ECO:0007669"/>
    <property type="project" value="UniProtKB-KW"/>
</dbReference>
<feature type="transmembrane region" description="Helical" evidence="12">
    <location>
        <begin position="221"/>
        <end position="241"/>
    </location>
</feature>
<keyword evidence="7 12" id="KW-1133">Transmembrane helix</keyword>
<dbReference type="InterPro" id="IPR057291">
    <property type="entry name" value="CHX17_2nd"/>
</dbReference>
<feature type="transmembrane region" description="Helical" evidence="12">
    <location>
        <begin position="158"/>
        <end position="179"/>
    </location>
</feature>
<dbReference type="OMA" id="CHEEVCE"/>
<feature type="transmembrane region" description="Helical" evidence="12">
    <location>
        <begin position="27"/>
        <end position="46"/>
    </location>
</feature>
<evidence type="ECO:0000256" key="12">
    <source>
        <dbReference type="SAM" id="Phobius"/>
    </source>
</evidence>
<feature type="transmembrane region" description="Helical" evidence="12">
    <location>
        <begin position="315"/>
        <end position="334"/>
    </location>
</feature>
<evidence type="ECO:0000256" key="4">
    <source>
        <dbReference type="ARBA" id="ARBA00022538"/>
    </source>
</evidence>
<evidence type="ECO:0000256" key="5">
    <source>
        <dbReference type="ARBA" id="ARBA00022692"/>
    </source>
</evidence>
<dbReference type="FunFam" id="1.20.1530.20:FF:000003">
    <property type="entry name" value="Cation/H(+) antiporter 15"/>
    <property type="match status" value="1"/>
</dbReference>
<proteinExistence type="inferred from homology"/>
<evidence type="ECO:0000256" key="1">
    <source>
        <dbReference type="ARBA" id="ARBA00004141"/>
    </source>
</evidence>
<evidence type="ECO:0000259" key="13">
    <source>
        <dbReference type="Pfam" id="PF00999"/>
    </source>
</evidence>
<keyword evidence="3" id="KW-0050">Antiport</keyword>
<dbReference type="Gene3D" id="1.20.1530.20">
    <property type="match status" value="1"/>
</dbReference>